<dbReference type="AlphaFoldDB" id="A0A382IRG3"/>
<gene>
    <name evidence="1" type="ORF">METZ01_LOCUS254799</name>
</gene>
<proteinExistence type="predicted"/>
<evidence type="ECO:0008006" key="2">
    <source>
        <dbReference type="Google" id="ProtNLM"/>
    </source>
</evidence>
<feature type="non-terminal residue" evidence="1">
    <location>
        <position position="1"/>
    </location>
</feature>
<dbReference type="EMBL" id="UINC01068947">
    <property type="protein sequence ID" value="SVC01945.1"/>
    <property type="molecule type" value="Genomic_DNA"/>
</dbReference>
<sequence length="88" mass="9620">PSTGSARLFGARGGTSEIEELEIADRYTRVPDTVPSGAPFNIAQLWNRFATGIKETEDVEPNFETAVKRHTLLEAIQTSSDTGRAQKL</sequence>
<name>A0A382IRG3_9ZZZZ</name>
<protein>
    <recommendedName>
        <fullName evidence="2">Gfo/Idh/MocA-like oxidoreductase C-terminal domain-containing protein</fullName>
    </recommendedName>
</protein>
<reference evidence="1" key="1">
    <citation type="submission" date="2018-05" db="EMBL/GenBank/DDBJ databases">
        <authorList>
            <person name="Lanie J.A."/>
            <person name="Ng W.-L."/>
            <person name="Kazmierczak K.M."/>
            <person name="Andrzejewski T.M."/>
            <person name="Davidsen T.M."/>
            <person name="Wayne K.J."/>
            <person name="Tettelin H."/>
            <person name="Glass J.I."/>
            <person name="Rusch D."/>
            <person name="Podicherti R."/>
            <person name="Tsui H.-C.T."/>
            <person name="Winkler M.E."/>
        </authorList>
    </citation>
    <scope>NUCLEOTIDE SEQUENCE</scope>
</reference>
<organism evidence="1">
    <name type="scientific">marine metagenome</name>
    <dbReference type="NCBI Taxonomy" id="408172"/>
    <lineage>
        <taxon>unclassified sequences</taxon>
        <taxon>metagenomes</taxon>
        <taxon>ecological metagenomes</taxon>
    </lineage>
</organism>
<accession>A0A382IRG3</accession>
<evidence type="ECO:0000313" key="1">
    <source>
        <dbReference type="EMBL" id="SVC01945.1"/>
    </source>
</evidence>
<dbReference type="Gene3D" id="3.30.360.10">
    <property type="entry name" value="Dihydrodipicolinate Reductase, domain 2"/>
    <property type="match status" value="1"/>
</dbReference>